<evidence type="ECO:0000313" key="8">
    <source>
        <dbReference type="Proteomes" id="UP000248961"/>
    </source>
</evidence>
<dbReference type="EMBL" id="KZ824310">
    <property type="protein sequence ID" value="RAL08790.1"/>
    <property type="molecule type" value="Genomic_DNA"/>
</dbReference>
<dbReference type="PANTHER" id="PTHR11937">
    <property type="entry name" value="ACTIN"/>
    <property type="match status" value="1"/>
</dbReference>
<keyword evidence="2" id="KW-0963">Cytoplasm</keyword>
<evidence type="ECO:0000256" key="2">
    <source>
        <dbReference type="ARBA" id="ARBA00022490"/>
    </source>
</evidence>
<dbReference type="STRING" id="1450537.A0A395HLZ9"/>
<reference evidence="7 8" key="1">
    <citation type="submission" date="2018-02" db="EMBL/GenBank/DDBJ databases">
        <title>The genomes of Aspergillus section Nigri reveals drivers in fungal speciation.</title>
        <authorList>
            <consortium name="DOE Joint Genome Institute"/>
            <person name="Vesth T.C."/>
            <person name="Nybo J."/>
            <person name="Theobald S."/>
            <person name="Brandl J."/>
            <person name="Frisvad J.C."/>
            <person name="Nielsen K.F."/>
            <person name="Lyhne E.K."/>
            <person name="Kogle M.E."/>
            <person name="Kuo A."/>
            <person name="Riley R."/>
            <person name="Clum A."/>
            <person name="Nolan M."/>
            <person name="Lipzen A."/>
            <person name="Salamov A."/>
            <person name="Henrissat B."/>
            <person name="Wiebenga A."/>
            <person name="De vries R.P."/>
            <person name="Grigoriev I.V."/>
            <person name="Mortensen U.H."/>
            <person name="Andersen M.R."/>
            <person name="Baker S.E."/>
        </authorList>
    </citation>
    <scope>NUCLEOTIDE SEQUENCE [LARGE SCALE GENOMIC DNA]</scope>
    <source>
        <strain evidence="7 8">CBS 101889</strain>
    </source>
</reference>
<dbReference type="GO" id="GO:0005856">
    <property type="term" value="C:cytoskeleton"/>
    <property type="evidence" value="ECO:0007669"/>
    <property type="project" value="UniProtKB-SubCell"/>
</dbReference>
<keyword evidence="4" id="KW-0067">ATP-binding</keyword>
<gene>
    <name evidence="7" type="ORF">BO97DRAFT_460084</name>
</gene>
<dbReference type="SUPFAM" id="SSF53067">
    <property type="entry name" value="Actin-like ATPase domain"/>
    <property type="match status" value="2"/>
</dbReference>
<dbReference type="Gene3D" id="3.30.420.40">
    <property type="match status" value="2"/>
</dbReference>
<evidence type="ECO:0000313" key="7">
    <source>
        <dbReference type="EMBL" id="RAL08790.1"/>
    </source>
</evidence>
<comment type="similarity">
    <text evidence="6">Belongs to the actin family.</text>
</comment>
<dbReference type="Pfam" id="PF00022">
    <property type="entry name" value="Actin"/>
    <property type="match status" value="2"/>
</dbReference>
<dbReference type="GeneID" id="37203616"/>
<dbReference type="SMART" id="SM00268">
    <property type="entry name" value="ACTIN"/>
    <property type="match status" value="1"/>
</dbReference>
<dbReference type="Gene3D" id="3.90.640.10">
    <property type="entry name" value="Actin, Chain A, domain 4"/>
    <property type="match status" value="1"/>
</dbReference>
<dbReference type="RefSeq" id="XP_025547944.1">
    <property type="nucleotide sequence ID" value="XM_025699327.1"/>
</dbReference>
<dbReference type="Proteomes" id="UP000248961">
    <property type="component" value="Unassembled WGS sequence"/>
</dbReference>
<dbReference type="FunFam" id="3.30.420.40:FF:000148">
    <property type="entry name" value="Actin, alpha skeletal muscle"/>
    <property type="match status" value="1"/>
</dbReference>
<keyword evidence="3" id="KW-0547">Nucleotide-binding</keyword>
<keyword evidence="5" id="KW-0206">Cytoskeleton</keyword>
<evidence type="ECO:0000256" key="6">
    <source>
        <dbReference type="RuleBase" id="RU000487"/>
    </source>
</evidence>
<evidence type="ECO:0000256" key="3">
    <source>
        <dbReference type="ARBA" id="ARBA00022741"/>
    </source>
</evidence>
<evidence type="ECO:0000256" key="1">
    <source>
        <dbReference type="ARBA" id="ARBA00004245"/>
    </source>
</evidence>
<proteinExistence type="inferred from homology"/>
<sequence length="349" mass="38888">MKGISPLPAIVIDNGSGYIKAGFAGDEKPRAVIPSVVGHPHDVGVNGYCVGGEAMRCNNLCLTKPIQHGLVTDWDDLERLWDYTIFDGLHTTPQDRNVMITQAPLTTLAERRYKAQTLFESFGVAACHFASQPFLSLFSGGRSTGLSLDIDTIDPAVWRLDFGGRDITDYLLRLFVQLGYDSMGTNDARMVKEDLCFVAINFNREIRKLGRRLVSYTLPNRRNVLVGEQRFKATETIFDPYRSGLDDGIHNYVFDSIMKCEPEIQPQLFGNIVLSGGTAMIRNLPGRFAAEISKLTDHKVNVYSPQNARNSVFVGASMLASLPQTRKLFIRKHEYEEYGASILARKSLG</sequence>
<evidence type="ECO:0000256" key="5">
    <source>
        <dbReference type="ARBA" id="ARBA00023212"/>
    </source>
</evidence>
<dbReference type="InterPro" id="IPR004000">
    <property type="entry name" value="Actin"/>
</dbReference>
<dbReference type="InterPro" id="IPR043129">
    <property type="entry name" value="ATPase_NBD"/>
</dbReference>
<accession>A0A395HLZ9</accession>
<dbReference type="GO" id="GO:0005524">
    <property type="term" value="F:ATP binding"/>
    <property type="evidence" value="ECO:0007669"/>
    <property type="project" value="UniProtKB-KW"/>
</dbReference>
<dbReference type="OrthoDB" id="5132116at2759"/>
<dbReference type="VEuPathDB" id="FungiDB:BO97DRAFT_460084"/>
<dbReference type="AlphaFoldDB" id="A0A395HLZ9"/>
<keyword evidence="8" id="KW-1185">Reference proteome</keyword>
<name>A0A395HLZ9_ASPHC</name>
<evidence type="ECO:0000256" key="4">
    <source>
        <dbReference type="ARBA" id="ARBA00022840"/>
    </source>
</evidence>
<organism evidence="7 8">
    <name type="scientific">Aspergillus homomorphus (strain CBS 101889)</name>
    <dbReference type="NCBI Taxonomy" id="1450537"/>
    <lineage>
        <taxon>Eukaryota</taxon>
        <taxon>Fungi</taxon>
        <taxon>Dikarya</taxon>
        <taxon>Ascomycota</taxon>
        <taxon>Pezizomycotina</taxon>
        <taxon>Eurotiomycetes</taxon>
        <taxon>Eurotiomycetidae</taxon>
        <taxon>Eurotiales</taxon>
        <taxon>Aspergillaceae</taxon>
        <taxon>Aspergillus</taxon>
        <taxon>Aspergillus subgen. Circumdati</taxon>
    </lineage>
</organism>
<dbReference type="PRINTS" id="PR00190">
    <property type="entry name" value="ACTIN"/>
</dbReference>
<protein>
    <submittedName>
        <fullName evidence="7">Beta-actin</fullName>
    </submittedName>
</protein>
<comment type="subcellular location">
    <subcellularLocation>
        <location evidence="1">Cytoplasm</location>
        <location evidence="1">Cytoskeleton</location>
    </subcellularLocation>
</comment>